<dbReference type="PANTHER" id="PTHR48027">
    <property type="entry name" value="HETEROGENEOUS NUCLEAR RIBONUCLEOPROTEIN 87F-RELATED"/>
    <property type="match status" value="1"/>
</dbReference>
<dbReference type="InterPro" id="IPR048289">
    <property type="entry name" value="RRM2_NsCP33-like"/>
</dbReference>
<evidence type="ECO:0000313" key="4">
    <source>
        <dbReference type="EMBL" id="HDQ99413.1"/>
    </source>
</evidence>
<proteinExistence type="predicted"/>
<dbReference type="PROSITE" id="PS50102">
    <property type="entry name" value="RRM"/>
    <property type="match status" value="1"/>
</dbReference>
<dbReference type="GO" id="GO:0003723">
    <property type="term" value="F:RNA binding"/>
    <property type="evidence" value="ECO:0007669"/>
    <property type="project" value="UniProtKB-KW"/>
</dbReference>
<evidence type="ECO:0000256" key="1">
    <source>
        <dbReference type="ARBA" id="ARBA00022884"/>
    </source>
</evidence>
<feature type="domain" description="RRM" evidence="3">
    <location>
        <begin position="3"/>
        <end position="81"/>
    </location>
</feature>
<dbReference type="InterPro" id="IPR000504">
    <property type="entry name" value="RRM_dom"/>
</dbReference>
<dbReference type="InterPro" id="IPR052462">
    <property type="entry name" value="SLIRP/GR-RBP-like"/>
</dbReference>
<evidence type="ECO:0000256" key="2">
    <source>
        <dbReference type="SAM" id="MobiDB-lite"/>
    </source>
</evidence>
<dbReference type="CDD" id="cd21608">
    <property type="entry name" value="RRM2_NsCP33_like"/>
    <property type="match status" value="1"/>
</dbReference>
<dbReference type="EMBL" id="DSBX01000147">
    <property type="protein sequence ID" value="HDQ99413.1"/>
    <property type="molecule type" value="Genomic_DNA"/>
</dbReference>
<accession>A0A7V0XEU9</accession>
<keyword evidence="1" id="KW-0694">RNA-binding</keyword>
<dbReference type="Pfam" id="PF00076">
    <property type="entry name" value="RRM_1"/>
    <property type="match status" value="1"/>
</dbReference>
<dbReference type="InterPro" id="IPR012677">
    <property type="entry name" value="Nucleotide-bd_a/b_plait_sf"/>
</dbReference>
<feature type="compositionally biased region" description="Gly residues" evidence="2">
    <location>
        <begin position="84"/>
        <end position="98"/>
    </location>
</feature>
<gene>
    <name evidence="4" type="ORF">ENN51_03910</name>
</gene>
<dbReference type="SMART" id="SM00360">
    <property type="entry name" value="RRM"/>
    <property type="match status" value="1"/>
</dbReference>
<feature type="region of interest" description="Disordered" evidence="2">
    <location>
        <begin position="68"/>
        <end position="114"/>
    </location>
</feature>
<dbReference type="AlphaFoldDB" id="A0A7V0XEU9"/>
<dbReference type="Gene3D" id="3.30.70.330">
    <property type="match status" value="1"/>
</dbReference>
<reference evidence="4" key="1">
    <citation type="journal article" date="2020" name="mSystems">
        <title>Genome- and Community-Level Interaction Insights into Carbon Utilization and Element Cycling Functions of Hydrothermarchaeota in Hydrothermal Sediment.</title>
        <authorList>
            <person name="Zhou Z."/>
            <person name="Liu Y."/>
            <person name="Xu W."/>
            <person name="Pan J."/>
            <person name="Luo Z.H."/>
            <person name="Li M."/>
        </authorList>
    </citation>
    <scope>NUCLEOTIDE SEQUENCE [LARGE SCALE GENOMIC DNA]</scope>
    <source>
        <strain evidence="4">SpSt-1182</strain>
    </source>
</reference>
<name>A0A7V0XEU9_UNCW3</name>
<evidence type="ECO:0000259" key="3">
    <source>
        <dbReference type="PROSITE" id="PS50102"/>
    </source>
</evidence>
<dbReference type="InterPro" id="IPR035979">
    <property type="entry name" value="RBD_domain_sf"/>
</dbReference>
<protein>
    <submittedName>
        <fullName evidence="4">RNA-binding protein</fullName>
    </submittedName>
</protein>
<dbReference type="SUPFAM" id="SSF54928">
    <property type="entry name" value="RNA-binding domain, RBD"/>
    <property type="match status" value="1"/>
</dbReference>
<dbReference type="Proteomes" id="UP000885672">
    <property type="component" value="Unassembled WGS sequence"/>
</dbReference>
<organism evidence="4">
    <name type="scientific">candidate division WOR-3 bacterium</name>
    <dbReference type="NCBI Taxonomy" id="2052148"/>
    <lineage>
        <taxon>Bacteria</taxon>
        <taxon>Bacteria division WOR-3</taxon>
    </lineage>
</organism>
<comment type="caution">
    <text evidence="4">The sequence shown here is derived from an EMBL/GenBank/DDBJ whole genome shotgun (WGS) entry which is preliminary data.</text>
</comment>
<sequence length="114" mass="12079">MGQRIFVGNLPFSATESQLTEMFGKHGEVSSCEIVKDRMTNRSRGFGFVEMASDDAARAAISALNGQDLDGRPLTVNEARARTEGGGGGGGGRRGGGGGRRDSAPRGDYNSRRW</sequence>
<feature type="compositionally biased region" description="Basic and acidic residues" evidence="2">
    <location>
        <begin position="99"/>
        <end position="114"/>
    </location>
</feature>